<gene>
    <name evidence="1" type="primary">Acey_s0414.g1041</name>
    <name evidence="1" type="ORF">Y032_0414g1041</name>
</gene>
<evidence type="ECO:0000313" key="2">
    <source>
        <dbReference type="Proteomes" id="UP000024635"/>
    </source>
</evidence>
<comment type="caution">
    <text evidence="1">The sequence shown here is derived from an EMBL/GenBank/DDBJ whole genome shotgun (WGS) entry which is preliminary data.</text>
</comment>
<name>A0A016X1Z9_9BILA</name>
<dbReference type="AlphaFoldDB" id="A0A016X1Z9"/>
<protein>
    <submittedName>
        <fullName evidence="1">Uncharacterized protein</fullName>
    </submittedName>
</protein>
<keyword evidence="2" id="KW-1185">Reference proteome</keyword>
<dbReference type="InterPro" id="IPR036397">
    <property type="entry name" value="RNaseH_sf"/>
</dbReference>
<dbReference type="Proteomes" id="UP000024635">
    <property type="component" value="Unassembled WGS sequence"/>
</dbReference>
<proteinExistence type="predicted"/>
<evidence type="ECO:0000313" key="1">
    <source>
        <dbReference type="EMBL" id="EYC45891.1"/>
    </source>
</evidence>
<dbReference type="EMBL" id="JARK01000014">
    <property type="protein sequence ID" value="EYC45891.1"/>
    <property type="molecule type" value="Genomic_DNA"/>
</dbReference>
<reference evidence="2" key="1">
    <citation type="journal article" date="2015" name="Nat. Genet.">
        <title>The genome and transcriptome of the zoonotic hookworm Ancylostoma ceylanicum identify infection-specific gene families.</title>
        <authorList>
            <person name="Schwarz E.M."/>
            <person name="Hu Y."/>
            <person name="Antoshechkin I."/>
            <person name="Miller M.M."/>
            <person name="Sternberg P.W."/>
            <person name="Aroian R.V."/>
        </authorList>
    </citation>
    <scope>NUCLEOTIDE SEQUENCE</scope>
    <source>
        <strain evidence="2">HY135</strain>
    </source>
</reference>
<dbReference type="GO" id="GO:0003676">
    <property type="term" value="F:nucleic acid binding"/>
    <property type="evidence" value="ECO:0007669"/>
    <property type="project" value="InterPro"/>
</dbReference>
<accession>A0A016X1Z9</accession>
<dbReference type="Gene3D" id="3.30.420.10">
    <property type="entry name" value="Ribonuclease H-like superfamily/Ribonuclease H"/>
    <property type="match status" value="1"/>
</dbReference>
<sequence length="79" mass="8981">MGSPVTPCVFSRPGSVGLLLVCPKALKLREKKFDNQTQMENKISSFFDSQLPQFWTSGIESLVKRWTYVLDHDGNYVVD</sequence>
<organism evidence="1 2">
    <name type="scientific">Ancylostoma ceylanicum</name>
    <dbReference type="NCBI Taxonomy" id="53326"/>
    <lineage>
        <taxon>Eukaryota</taxon>
        <taxon>Metazoa</taxon>
        <taxon>Ecdysozoa</taxon>
        <taxon>Nematoda</taxon>
        <taxon>Chromadorea</taxon>
        <taxon>Rhabditida</taxon>
        <taxon>Rhabditina</taxon>
        <taxon>Rhabditomorpha</taxon>
        <taxon>Strongyloidea</taxon>
        <taxon>Ancylostomatidae</taxon>
        <taxon>Ancylostomatinae</taxon>
        <taxon>Ancylostoma</taxon>
    </lineage>
</organism>